<dbReference type="EMBL" id="JBAMIC010000008">
    <property type="protein sequence ID" value="KAK7105020.1"/>
    <property type="molecule type" value="Genomic_DNA"/>
</dbReference>
<sequence>MYLCLSGNVTCQKDYFFNFTINQSYENQSVEFVTSFQQYVHSNSTGKWPLNGKNYSVVNCTQQCWTSGHHLPPPTDTKSGNIKVTVAVVLSCIVVFLLILVAVIFYMRSKRRGIMRQFRMTRLQEDDDMDDMDNFMGAIDQEPDFSSSRNNLTN</sequence>
<dbReference type="AlphaFoldDB" id="A0AAN9GFL9"/>
<keyword evidence="1" id="KW-0812">Transmembrane</keyword>
<keyword evidence="1" id="KW-0472">Membrane</keyword>
<comment type="caution">
    <text evidence="2">The sequence shown here is derived from an EMBL/GenBank/DDBJ whole genome shotgun (WGS) entry which is preliminary data.</text>
</comment>
<keyword evidence="1" id="KW-1133">Transmembrane helix</keyword>
<evidence type="ECO:0000313" key="3">
    <source>
        <dbReference type="Proteomes" id="UP001374579"/>
    </source>
</evidence>
<organism evidence="2 3">
    <name type="scientific">Littorina saxatilis</name>
    <dbReference type="NCBI Taxonomy" id="31220"/>
    <lineage>
        <taxon>Eukaryota</taxon>
        <taxon>Metazoa</taxon>
        <taxon>Spiralia</taxon>
        <taxon>Lophotrochozoa</taxon>
        <taxon>Mollusca</taxon>
        <taxon>Gastropoda</taxon>
        <taxon>Caenogastropoda</taxon>
        <taxon>Littorinimorpha</taxon>
        <taxon>Littorinoidea</taxon>
        <taxon>Littorinidae</taxon>
        <taxon>Littorina</taxon>
    </lineage>
</organism>
<name>A0AAN9GFL9_9CAEN</name>
<reference evidence="2 3" key="1">
    <citation type="submission" date="2024-02" db="EMBL/GenBank/DDBJ databases">
        <title>Chromosome-scale genome assembly of the rough periwinkle Littorina saxatilis.</title>
        <authorList>
            <person name="De Jode A."/>
            <person name="Faria R."/>
            <person name="Formenti G."/>
            <person name="Sims Y."/>
            <person name="Smith T.P."/>
            <person name="Tracey A."/>
            <person name="Wood J.M.D."/>
            <person name="Zagrodzka Z.B."/>
            <person name="Johannesson K."/>
            <person name="Butlin R.K."/>
            <person name="Leder E.H."/>
        </authorList>
    </citation>
    <scope>NUCLEOTIDE SEQUENCE [LARGE SCALE GENOMIC DNA]</scope>
    <source>
        <strain evidence="2">Snail1</strain>
        <tissue evidence="2">Muscle</tissue>
    </source>
</reference>
<accession>A0AAN9GFL9</accession>
<evidence type="ECO:0000313" key="2">
    <source>
        <dbReference type="EMBL" id="KAK7105020.1"/>
    </source>
</evidence>
<gene>
    <name evidence="2" type="ORF">V1264_019645</name>
</gene>
<proteinExistence type="predicted"/>
<protein>
    <submittedName>
        <fullName evidence="2">Uncharacterized protein</fullName>
    </submittedName>
</protein>
<keyword evidence="3" id="KW-1185">Reference proteome</keyword>
<dbReference type="Proteomes" id="UP001374579">
    <property type="component" value="Unassembled WGS sequence"/>
</dbReference>
<feature type="transmembrane region" description="Helical" evidence="1">
    <location>
        <begin position="84"/>
        <end position="107"/>
    </location>
</feature>
<evidence type="ECO:0000256" key="1">
    <source>
        <dbReference type="SAM" id="Phobius"/>
    </source>
</evidence>